<keyword evidence="3" id="KW-1185">Reference proteome</keyword>
<dbReference type="RefSeq" id="XP_028530150.1">
    <property type="nucleotide sequence ID" value="XM_028673726.1"/>
</dbReference>
<dbReference type="Proteomes" id="UP000220797">
    <property type="component" value="Unassembled WGS sequence"/>
</dbReference>
<gene>
    <name evidence="2" type="primary">ETRAMP</name>
    <name evidence="2" type="ORF">PGAL8A_00492700</name>
</gene>
<evidence type="ECO:0000313" key="2">
    <source>
        <dbReference type="EMBL" id="CRG97348.1"/>
    </source>
</evidence>
<keyword evidence="1" id="KW-1133">Transmembrane helix</keyword>
<proteinExistence type="predicted"/>
<sequence length="334" mass="39487">MKILRIFNFYNIVLLASFIILHSSNESLSTKKKLSEFKEIEEKLKKKKSNKKIIIIICTTVGLVISSYLLGRVIYNKVTKRKYKSRIESDKTNFDNDNKFSRGYNNILSFVNNYLDNEFYAASDKNKSMMKNYSYLRKVINNAQHHFKEVLSDNELKCMLSNLYKRMNVKYSDFLSNKNNKIKAKDSNKNISTSISSFNHDIVAFSESINENYEQILNLAKKAKKQLKDDFLRSSDHIKNTPPKIIYTKRLVEFITSREGYELSKKQISELCKYVHVTSMELYYDHISKINPIYEKPKLKTYDLDINLFSTLNKKNMENYKEKIFLEVENFEQH</sequence>
<accession>A0A1J1GXR1</accession>
<comment type="caution">
    <text evidence="2">The sequence shown here is derived from an EMBL/GenBank/DDBJ whole genome shotgun (WGS) entry which is preliminary data.</text>
</comment>
<dbReference type="GeneID" id="39733460"/>
<evidence type="ECO:0000256" key="1">
    <source>
        <dbReference type="SAM" id="Phobius"/>
    </source>
</evidence>
<dbReference type="AlphaFoldDB" id="A0A1J1GXR1"/>
<evidence type="ECO:0000313" key="3">
    <source>
        <dbReference type="Proteomes" id="UP000220797"/>
    </source>
</evidence>
<dbReference type="OrthoDB" id="10490004at2759"/>
<dbReference type="VEuPathDB" id="PlasmoDB:PGAL8A_00492700"/>
<protein>
    <submittedName>
        <fullName evidence="2">Early transcribed membrane protein</fullName>
    </submittedName>
</protein>
<name>A0A1J1GXR1_PLAGA</name>
<keyword evidence="1" id="KW-0472">Membrane</keyword>
<dbReference type="EMBL" id="CVMV01000096">
    <property type="protein sequence ID" value="CRG97348.1"/>
    <property type="molecule type" value="Genomic_DNA"/>
</dbReference>
<keyword evidence="1" id="KW-0812">Transmembrane</keyword>
<dbReference type="Pfam" id="PF09716">
    <property type="entry name" value="ETRAMP"/>
    <property type="match status" value="1"/>
</dbReference>
<reference evidence="2" key="1">
    <citation type="submission" date="2015-04" db="EMBL/GenBank/DDBJ databases">
        <authorList>
            <consortium name="Pathogen Informatics"/>
        </authorList>
    </citation>
    <scope>NUCLEOTIDE SEQUENCE [LARGE SCALE GENOMIC DNA]</scope>
    <source>
        <strain evidence="2">8A</strain>
    </source>
</reference>
<feature type="transmembrane region" description="Helical" evidence="1">
    <location>
        <begin position="53"/>
        <end position="75"/>
    </location>
</feature>
<organism evidence="2 3">
    <name type="scientific">Plasmodium gallinaceum</name>
    <dbReference type="NCBI Taxonomy" id="5849"/>
    <lineage>
        <taxon>Eukaryota</taxon>
        <taxon>Sar</taxon>
        <taxon>Alveolata</taxon>
        <taxon>Apicomplexa</taxon>
        <taxon>Aconoidasida</taxon>
        <taxon>Haemosporida</taxon>
        <taxon>Plasmodiidae</taxon>
        <taxon>Plasmodium</taxon>
        <taxon>Plasmodium (Haemamoeba)</taxon>
    </lineage>
</organism>